<reference evidence="3" key="1">
    <citation type="journal article" date="2020" name="Fungal Divers.">
        <title>Resolving the Mortierellaceae phylogeny through synthesis of multi-gene phylogenetics and phylogenomics.</title>
        <authorList>
            <person name="Vandepol N."/>
            <person name="Liber J."/>
            <person name="Desiro A."/>
            <person name="Na H."/>
            <person name="Kennedy M."/>
            <person name="Barry K."/>
            <person name="Grigoriev I.V."/>
            <person name="Miller A.N."/>
            <person name="O'Donnell K."/>
            <person name="Stajich J.E."/>
            <person name="Bonito G."/>
        </authorList>
    </citation>
    <scope>NUCLEOTIDE SEQUENCE</scope>
    <source>
        <strain evidence="3">KOD1015</strain>
    </source>
</reference>
<organism evidence="3 4">
    <name type="scientific">Lunasporangiospora selenospora</name>
    <dbReference type="NCBI Taxonomy" id="979761"/>
    <lineage>
        <taxon>Eukaryota</taxon>
        <taxon>Fungi</taxon>
        <taxon>Fungi incertae sedis</taxon>
        <taxon>Mucoromycota</taxon>
        <taxon>Mortierellomycotina</taxon>
        <taxon>Mortierellomycetes</taxon>
        <taxon>Mortierellales</taxon>
        <taxon>Mortierellaceae</taxon>
        <taxon>Lunasporangiospora</taxon>
    </lineage>
</organism>
<evidence type="ECO:0000313" key="3">
    <source>
        <dbReference type="EMBL" id="KAF9577185.1"/>
    </source>
</evidence>
<feature type="compositionally biased region" description="Low complexity" evidence="1">
    <location>
        <begin position="100"/>
        <end position="122"/>
    </location>
</feature>
<keyword evidence="2" id="KW-0732">Signal</keyword>
<feature type="compositionally biased region" description="Low complexity" evidence="1">
    <location>
        <begin position="157"/>
        <end position="168"/>
    </location>
</feature>
<feature type="chain" id="PRO_5040431506" evidence="2">
    <location>
        <begin position="25"/>
        <end position="257"/>
    </location>
</feature>
<comment type="caution">
    <text evidence="3">The sequence shown here is derived from an EMBL/GenBank/DDBJ whole genome shotgun (WGS) entry which is preliminary data.</text>
</comment>
<gene>
    <name evidence="3" type="ORF">BGW38_007771</name>
</gene>
<proteinExistence type="predicted"/>
<evidence type="ECO:0000256" key="1">
    <source>
        <dbReference type="SAM" id="MobiDB-lite"/>
    </source>
</evidence>
<evidence type="ECO:0000313" key="4">
    <source>
        <dbReference type="Proteomes" id="UP000780801"/>
    </source>
</evidence>
<dbReference type="AlphaFoldDB" id="A0A9P6FK97"/>
<feature type="region of interest" description="Disordered" evidence="1">
    <location>
        <begin position="100"/>
        <end position="139"/>
    </location>
</feature>
<feature type="region of interest" description="Disordered" evidence="1">
    <location>
        <begin position="153"/>
        <end position="172"/>
    </location>
</feature>
<feature type="region of interest" description="Disordered" evidence="1">
    <location>
        <begin position="24"/>
        <end position="77"/>
    </location>
</feature>
<dbReference type="Proteomes" id="UP000780801">
    <property type="component" value="Unassembled WGS sequence"/>
</dbReference>
<name>A0A9P6FK97_9FUNG</name>
<sequence>MRISSLSMALAVATILSTAGSCNGLEAPSPQSPAPSSPDLSAMDQKPPTRIQRESKVNPQSPSLGTDPGPAPGALAPASAMNVPALARRRRSLHHAATAGSYLARRRNSNNNNSAHQSSSLNMAKTSMETRRVNEDQSGPDYVMMARRSTLALNDDSTPSSSTLLQQQKRQARPEAIVYPMVAKLRKRRVTATPNTPRSLSEIGKGGQDTMMALPALPAEGFIRDTTRRRRRQLVERAGPGLLDSLVGNLAKPPPTP</sequence>
<protein>
    <submittedName>
        <fullName evidence="3">Uncharacterized protein</fullName>
    </submittedName>
</protein>
<feature type="non-terminal residue" evidence="3">
    <location>
        <position position="257"/>
    </location>
</feature>
<evidence type="ECO:0000256" key="2">
    <source>
        <dbReference type="SAM" id="SignalP"/>
    </source>
</evidence>
<accession>A0A9P6FK97</accession>
<dbReference type="EMBL" id="JAABOA010005176">
    <property type="protein sequence ID" value="KAF9577185.1"/>
    <property type="molecule type" value="Genomic_DNA"/>
</dbReference>
<keyword evidence="4" id="KW-1185">Reference proteome</keyword>
<feature type="signal peptide" evidence="2">
    <location>
        <begin position="1"/>
        <end position="24"/>
    </location>
</feature>
<dbReference type="PROSITE" id="PS51257">
    <property type="entry name" value="PROKAR_LIPOPROTEIN"/>
    <property type="match status" value="1"/>
</dbReference>